<evidence type="ECO:0000313" key="2">
    <source>
        <dbReference type="EMBL" id="RSM06439.1"/>
    </source>
</evidence>
<reference evidence="2 3" key="1">
    <citation type="submission" date="2017-06" db="EMBL/GenBank/DDBJ databases">
        <title>Cmopartive genomic analysis of Ambrosia Fusariam Clade fungi.</title>
        <authorList>
            <person name="Stajich J.E."/>
            <person name="Carrillo J."/>
            <person name="Kijimoto T."/>
            <person name="Eskalen A."/>
            <person name="O'Donnell K."/>
            <person name="Kasson M."/>
        </authorList>
    </citation>
    <scope>NUCLEOTIDE SEQUENCE [LARGE SCALE GENOMIC DNA]</scope>
    <source>
        <strain evidence="2 3">NRRL 20438</strain>
    </source>
</reference>
<feature type="compositionally biased region" description="Basic and acidic residues" evidence="1">
    <location>
        <begin position="234"/>
        <end position="251"/>
    </location>
</feature>
<comment type="caution">
    <text evidence="2">The sequence shown here is derived from an EMBL/GenBank/DDBJ whole genome shotgun (WGS) entry which is preliminary data.</text>
</comment>
<proteinExistence type="predicted"/>
<keyword evidence="3" id="KW-1185">Reference proteome</keyword>
<feature type="region of interest" description="Disordered" evidence="1">
    <location>
        <begin position="234"/>
        <end position="260"/>
    </location>
</feature>
<dbReference type="EMBL" id="NIZV01000126">
    <property type="protein sequence ID" value="RSM06439.1"/>
    <property type="molecule type" value="Genomic_DNA"/>
</dbReference>
<feature type="region of interest" description="Disordered" evidence="1">
    <location>
        <begin position="1"/>
        <end position="20"/>
    </location>
</feature>
<feature type="region of interest" description="Disordered" evidence="1">
    <location>
        <begin position="41"/>
        <end position="116"/>
    </location>
</feature>
<dbReference type="Proteomes" id="UP000288429">
    <property type="component" value="Unassembled WGS sequence"/>
</dbReference>
<organism evidence="2 3">
    <name type="scientific">Fusarium ambrosium</name>
    <dbReference type="NCBI Taxonomy" id="131363"/>
    <lineage>
        <taxon>Eukaryota</taxon>
        <taxon>Fungi</taxon>
        <taxon>Dikarya</taxon>
        <taxon>Ascomycota</taxon>
        <taxon>Pezizomycotina</taxon>
        <taxon>Sordariomycetes</taxon>
        <taxon>Hypocreomycetidae</taxon>
        <taxon>Hypocreales</taxon>
        <taxon>Nectriaceae</taxon>
        <taxon>Fusarium</taxon>
        <taxon>Fusarium solani species complex</taxon>
    </lineage>
</organism>
<evidence type="ECO:0000313" key="3">
    <source>
        <dbReference type="Proteomes" id="UP000288429"/>
    </source>
</evidence>
<dbReference type="AlphaFoldDB" id="A0A428TWY4"/>
<gene>
    <name evidence="2" type="ORF">CDV31_009119</name>
</gene>
<sequence length="260" mass="29416">MPKAPKKPWPGYWEPTPRNQVAIPPVNGYLRWAEREVASGRLQRGALIPPSVEDGQQRGQKRRADFFDEDSEGEVFHTPKARCMTVDKEDDDAAMRSVSKLDARDEGESSEDPALQNLSVEERLATMEDKMQSLDETTQKHVGDIGYLRPRTIALASEGRLVKKRVNVLEEMVVKVNDNLSDLSKAHETSCSGVNRDIMSLYEKLHDFRENTRKDLKAARKDLEEMRAAQVEDRATISSLRKELSEMRDKGSTTTESPST</sequence>
<evidence type="ECO:0000256" key="1">
    <source>
        <dbReference type="SAM" id="MobiDB-lite"/>
    </source>
</evidence>
<accession>A0A428TWY4</accession>
<name>A0A428TWY4_9HYPO</name>
<protein>
    <submittedName>
        <fullName evidence="2">Uncharacterized protein</fullName>
    </submittedName>
</protein>